<keyword evidence="2" id="KW-0808">Transferase</keyword>
<reference evidence="2 3" key="1">
    <citation type="submission" date="2023-07" db="EMBL/GenBank/DDBJ databases">
        <authorList>
            <person name="Lian W.-H."/>
        </authorList>
    </citation>
    <scope>NUCLEOTIDE SEQUENCE [LARGE SCALE GENOMIC DNA]</scope>
    <source>
        <strain evidence="2 3">SYSU DXS3180</strain>
    </source>
</reference>
<dbReference type="InterPro" id="IPR051678">
    <property type="entry name" value="AGP_Transferase"/>
</dbReference>
<dbReference type="Proteomes" id="UP001560573">
    <property type="component" value="Unassembled WGS sequence"/>
</dbReference>
<name>A0ABV3ZM77_9BACT</name>
<dbReference type="InterPro" id="IPR011009">
    <property type="entry name" value="Kinase-like_dom_sf"/>
</dbReference>
<evidence type="ECO:0000259" key="1">
    <source>
        <dbReference type="Pfam" id="PF01636"/>
    </source>
</evidence>
<dbReference type="Gene3D" id="3.90.1200.10">
    <property type="match status" value="1"/>
</dbReference>
<evidence type="ECO:0000313" key="3">
    <source>
        <dbReference type="Proteomes" id="UP001560573"/>
    </source>
</evidence>
<dbReference type="EC" id="2.7.1.-" evidence="2"/>
<evidence type="ECO:0000313" key="2">
    <source>
        <dbReference type="EMBL" id="MEX6690969.1"/>
    </source>
</evidence>
<accession>A0ABV3ZM77</accession>
<dbReference type="InterPro" id="IPR002575">
    <property type="entry name" value="Aminoglycoside_PTrfase"/>
</dbReference>
<comment type="caution">
    <text evidence="2">The sequence shown here is derived from an EMBL/GenBank/DDBJ whole genome shotgun (WGS) entry which is preliminary data.</text>
</comment>
<protein>
    <submittedName>
        <fullName evidence="2">Aminoglycoside phosphotransferase family protein</fullName>
        <ecNumber evidence="2">2.7.1.-</ecNumber>
    </submittedName>
</protein>
<sequence length="295" mass="34604">MFDEQDIMSLCKDAGFYPADEVKQLSKGWWSQAYSFRHEGKDWVLRINGSDKDFRKDQKAWELLHEITPVPGIRLIGKFRDNFYAVSEKCSGITLIDDHVTSSEIVFELFDTLLQMRTFNTNGLNGWALMNERFEGTYNSWEDWLLSFHNHKMDYTLQQLVNDGLFESMLHKVALNRIKQLLPFCKTEKYLVHGDAGFDNVLSDGKKITGVIDWGEAALGDFLYDIAYLFFNTETVDYKGYWQQFVQQRQLQIPFMEERLRCYQMVIGLNSVAIAAHTRNEKIYHLDRNKLMQLL</sequence>
<dbReference type="Pfam" id="PF01636">
    <property type="entry name" value="APH"/>
    <property type="match status" value="1"/>
</dbReference>
<dbReference type="EMBL" id="JAULBC010000012">
    <property type="protein sequence ID" value="MEX6690969.1"/>
    <property type="molecule type" value="Genomic_DNA"/>
</dbReference>
<dbReference type="Gene3D" id="3.30.200.150">
    <property type="match status" value="1"/>
</dbReference>
<feature type="domain" description="Aminoglycoside phosphotransferase" evidence="1">
    <location>
        <begin position="21"/>
        <end position="232"/>
    </location>
</feature>
<dbReference type="PANTHER" id="PTHR21310">
    <property type="entry name" value="AMINOGLYCOSIDE PHOSPHOTRANSFERASE-RELATED-RELATED"/>
    <property type="match status" value="1"/>
</dbReference>
<organism evidence="2 3">
    <name type="scientific">Danxiaibacter flavus</name>
    <dbReference type="NCBI Taxonomy" id="3049108"/>
    <lineage>
        <taxon>Bacteria</taxon>
        <taxon>Pseudomonadati</taxon>
        <taxon>Bacteroidota</taxon>
        <taxon>Chitinophagia</taxon>
        <taxon>Chitinophagales</taxon>
        <taxon>Chitinophagaceae</taxon>
        <taxon>Danxiaibacter</taxon>
    </lineage>
</organism>
<proteinExistence type="predicted"/>
<dbReference type="RefSeq" id="WP_369332385.1">
    <property type="nucleotide sequence ID" value="NZ_JAULBC010000012.1"/>
</dbReference>
<dbReference type="GO" id="GO:0016740">
    <property type="term" value="F:transferase activity"/>
    <property type="evidence" value="ECO:0007669"/>
    <property type="project" value="UniProtKB-KW"/>
</dbReference>
<dbReference type="SUPFAM" id="SSF56112">
    <property type="entry name" value="Protein kinase-like (PK-like)"/>
    <property type="match status" value="1"/>
</dbReference>
<gene>
    <name evidence="2" type="ORF">QTN47_25900</name>
</gene>
<keyword evidence="3" id="KW-1185">Reference proteome</keyword>